<dbReference type="RefSeq" id="WP_190258231.1">
    <property type="nucleotide sequence ID" value="NZ_BMPI01000155.1"/>
</dbReference>
<evidence type="ECO:0000259" key="1">
    <source>
        <dbReference type="PROSITE" id="PS50943"/>
    </source>
</evidence>
<dbReference type="PROSITE" id="PS50943">
    <property type="entry name" value="HTH_CROC1"/>
    <property type="match status" value="1"/>
</dbReference>
<dbReference type="AlphaFoldDB" id="A0A917X8R3"/>
<dbReference type="Gene3D" id="1.10.260.40">
    <property type="entry name" value="lambda repressor-like DNA-binding domains"/>
    <property type="match status" value="1"/>
</dbReference>
<gene>
    <name evidence="2" type="ORF">GCM10007977_110910</name>
</gene>
<keyword evidence="3" id="KW-1185">Reference proteome</keyword>
<dbReference type="GO" id="GO:0003677">
    <property type="term" value="F:DNA binding"/>
    <property type="evidence" value="ECO:0007669"/>
    <property type="project" value="InterPro"/>
</dbReference>
<evidence type="ECO:0000313" key="3">
    <source>
        <dbReference type="Proteomes" id="UP000642070"/>
    </source>
</evidence>
<comment type="caution">
    <text evidence="2">The sequence shown here is derived from an EMBL/GenBank/DDBJ whole genome shotgun (WGS) entry which is preliminary data.</text>
</comment>
<sequence length="141" mass="15684">MAAKEPTRLGHWLLKQMSQHNLSQTDLGALVGVAQATISRWIYRPDIQPEREKIELLPAALRLSVDELAELAEITGFNLAADTIRVAGAGTPLHPLAVEIGRMLEPTSPISVADRRVLEELLDRIVEPHRKTMRGRRRKAG</sequence>
<dbReference type="SMART" id="SM00530">
    <property type="entry name" value="HTH_XRE"/>
    <property type="match status" value="1"/>
</dbReference>
<organism evidence="2 3">
    <name type="scientific">Dactylosporangium sucinum</name>
    <dbReference type="NCBI Taxonomy" id="1424081"/>
    <lineage>
        <taxon>Bacteria</taxon>
        <taxon>Bacillati</taxon>
        <taxon>Actinomycetota</taxon>
        <taxon>Actinomycetes</taxon>
        <taxon>Micromonosporales</taxon>
        <taxon>Micromonosporaceae</taxon>
        <taxon>Dactylosporangium</taxon>
    </lineage>
</organism>
<reference evidence="2" key="1">
    <citation type="journal article" date="2014" name="Int. J. Syst. Evol. Microbiol.">
        <title>Complete genome sequence of Corynebacterium casei LMG S-19264T (=DSM 44701T), isolated from a smear-ripened cheese.</title>
        <authorList>
            <consortium name="US DOE Joint Genome Institute (JGI-PGF)"/>
            <person name="Walter F."/>
            <person name="Albersmeier A."/>
            <person name="Kalinowski J."/>
            <person name="Ruckert C."/>
        </authorList>
    </citation>
    <scope>NUCLEOTIDE SEQUENCE</scope>
    <source>
        <strain evidence="2">JCM 19831</strain>
    </source>
</reference>
<accession>A0A917X8R3</accession>
<name>A0A917X8R3_9ACTN</name>
<dbReference type="CDD" id="cd00093">
    <property type="entry name" value="HTH_XRE"/>
    <property type="match status" value="1"/>
</dbReference>
<dbReference type="EMBL" id="BMPI01000155">
    <property type="protein sequence ID" value="GGM90718.1"/>
    <property type="molecule type" value="Genomic_DNA"/>
</dbReference>
<reference evidence="2" key="2">
    <citation type="submission" date="2020-09" db="EMBL/GenBank/DDBJ databases">
        <authorList>
            <person name="Sun Q."/>
            <person name="Ohkuma M."/>
        </authorList>
    </citation>
    <scope>NUCLEOTIDE SEQUENCE</scope>
    <source>
        <strain evidence="2">JCM 19831</strain>
    </source>
</reference>
<proteinExistence type="predicted"/>
<dbReference type="Pfam" id="PF01381">
    <property type="entry name" value="HTH_3"/>
    <property type="match status" value="1"/>
</dbReference>
<protein>
    <recommendedName>
        <fullName evidence="1">HTH cro/C1-type domain-containing protein</fullName>
    </recommendedName>
</protein>
<feature type="domain" description="HTH cro/C1-type" evidence="1">
    <location>
        <begin position="13"/>
        <end position="68"/>
    </location>
</feature>
<dbReference type="InterPro" id="IPR010982">
    <property type="entry name" value="Lambda_DNA-bd_dom_sf"/>
</dbReference>
<evidence type="ECO:0000313" key="2">
    <source>
        <dbReference type="EMBL" id="GGM90718.1"/>
    </source>
</evidence>
<dbReference type="Proteomes" id="UP000642070">
    <property type="component" value="Unassembled WGS sequence"/>
</dbReference>
<dbReference type="SUPFAM" id="SSF47413">
    <property type="entry name" value="lambda repressor-like DNA-binding domains"/>
    <property type="match status" value="1"/>
</dbReference>
<dbReference type="InterPro" id="IPR001387">
    <property type="entry name" value="Cro/C1-type_HTH"/>
</dbReference>